<dbReference type="SUPFAM" id="SSF52540">
    <property type="entry name" value="P-loop containing nucleoside triphosphate hydrolases"/>
    <property type="match status" value="1"/>
</dbReference>
<evidence type="ECO:0000313" key="12">
    <source>
        <dbReference type="EMBL" id="CCD25136.1"/>
    </source>
</evidence>
<dbReference type="KEGG" id="ndi:NDAI_0E03190"/>
<dbReference type="InterPro" id="IPR050699">
    <property type="entry name" value="RNA-DNA_Helicase"/>
</dbReference>
<dbReference type="GO" id="GO:0006264">
    <property type="term" value="P:mitochondrial DNA replication"/>
    <property type="evidence" value="ECO:0007669"/>
    <property type="project" value="EnsemblFungi"/>
</dbReference>
<feature type="domain" description="Helicase C-terminal" evidence="11">
    <location>
        <begin position="417"/>
        <end position="571"/>
    </location>
</feature>
<dbReference type="HOGENOM" id="CLU_010647_2_2_1"/>
<dbReference type="InterPro" id="IPR022192">
    <property type="entry name" value="SUV3_C"/>
</dbReference>
<dbReference type="GO" id="GO:0000957">
    <property type="term" value="P:mitochondrial RNA catabolic process"/>
    <property type="evidence" value="ECO:0007669"/>
    <property type="project" value="EnsemblFungi"/>
</dbReference>
<dbReference type="CDD" id="cd18805">
    <property type="entry name" value="SF2_C_suv3"/>
    <property type="match status" value="1"/>
</dbReference>
<dbReference type="CDD" id="cd17913">
    <property type="entry name" value="DEXQc_Suv3"/>
    <property type="match status" value="1"/>
</dbReference>
<evidence type="ECO:0000256" key="8">
    <source>
        <dbReference type="ARBA" id="ARBA00023128"/>
    </source>
</evidence>
<dbReference type="GO" id="GO:0003724">
    <property type="term" value="F:RNA helicase activity"/>
    <property type="evidence" value="ECO:0007669"/>
    <property type="project" value="UniProtKB-EC"/>
</dbReference>
<accession>G0WBL6</accession>
<dbReference type="SMART" id="SM00490">
    <property type="entry name" value="HELICc"/>
    <property type="match status" value="1"/>
</dbReference>
<evidence type="ECO:0000313" key="13">
    <source>
        <dbReference type="Proteomes" id="UP000000689"/>
    </source>
</evidence>
<comment type="subcellular location">
    <subcellularLocation>
        <location evidence="1">Mitochondrion</location>
    </subcellularLocation>
</comment>
<keyword evidence="8" id="KW-0496">Mitochondrion</keyword>
<dbReference type="InterPro" id="IPR055206">
    <property type="entry name" value="DEXQc_SUV3"/>
</dbReference>
<dbReference type="Pfam" id="PF22527">
    <property type="entry name" value="DEXQc_Suv3"/>
    <property type="match status" value="1"/>
</dbReference>
<evidence type="ECO:0000256" key="7">
    <source>
        <dbReference type="ARBA" id="ARBA00022946"/>
    </source>
</evidence>
<dbReference type="PANTHER" id="PTHR12131:SF1">
    <property type="entry name" value="ATP-DEPENDENT RNA HELICASE SUPV3L1, MITOCHONDRIAL-RELATED"/>
    <property type="match status" value="1"/>
</dbReference>
<dbReference type="InterPro" id="IPR014001">
    <property type="entry name" value="Helicase_ATP-bd"/>
</dbReference>
<name>G0WBL6_NAUDC</name>
<evidence type="ECO:0000256" key="1">
    <source>
        <dbReference type="ARBA" id="ARBA00004173"/>
    </source>
</evidence>
<dbReference type="RefSeq" id="XP_003670379.1">
    <property type="nucleotide sequence ID" value="XM_003670331.1"/>
</dbReference>
<dbReference type="FunFam" id="3.40.50.300:FF:000269">
    <property type="entry name" value="ATP-dependent RNA helicase SUPV3L1, mitochondrial"/>
    <property type="match status" value="1"/>
</dbReference>
<dbReference type="PROSITE" id="PS51194">
    <property type="entry name" value="HELICASE_CTER"/>
    <property type="match status" value="1"/>
</dbReference>
<dbReference type="InterPro" id="IPR027417">
    <property type="entry name" value="P-loop_NTPase"/>
</dbReference>
<dbReference type="STRING" id="1071378.G0WBL6"/>
<sequence length="761" mass="88226">MLKWCYPSKVEWNHCHKKVRIKSIQFRRTFIHSRTRNNNNYASNTRAQSVNNNGIFTNKNWLIRKPQFKNIPKIERNDFIERFQFEINPKKYNNVYTKDLEFKKNLDMAMNQVFHNKMKSFDKNESQLKRLVWNKLRDYIYAQLQQKDLDKSISQYKPILSQMIQPCNPEHLICQLAKCNSFASNTWAKILGKTDEQRTITTCDKYYYLLSKTFDYIYGQEIIPTCYEDDTIDPNPYLNAEVNISDPAEWFVEARKMKRHIIMHLGPTNSGKTYKALQKLKTSESGYYAGPLRLLAREVYDTFKSQGIRCNLLTGEEIIKDLDSMGNSAKLTSGTVEMIPLNKKFDVIVLDEIQMMNDEDRGWAWTNALLGVQAREVHLCGEKSALPLISKIIKLTGDRLTINEYERLGELKVESEVLKRGLYSLRKGDCIVAFSKKKILDLKLQIEAKTNLKVAVIYGSLPPETRVQQAQLFNEGECHVLVASDAIGMGLNLSIDRIIFTTDLKYNGKELMKLTNSNIKQIGGRAGRFKFEGNGPAIGSISSLHTEVLDSVKEGIEAPIEYLKKAVIWPTDKICEQLMIRFPPGTKVGVLLQTLSDQLEAGSNKLFKVSGLDNKFNVIKLFEDMEDIPFLDKLKLSNAPVKNLPMVQEAFSQFCLTISKKETRTLLSYPFPFYILQYKNITNDDYGLERYEALYNIIMLFFWLSNRYPNYFVDLESATDLKHFCEMMIFEKLNRLSKNPYIRKFPSIRNSKNPKMVKNRR</sequence>
<evidence type="ECO:0000256" key="3">
    <source>
        <dbReference type="ARBA" id="ARBA00022741"/>
    </source>
</evidence>
<dbReference type="GeneID" id="11498714"/>
<keyword evidence="7" id="KW-0809">Transit peptide</keyword>
<evidence type="ECO:0000256" key="6">
    <source>
        <dbReference type="ARBA" id="ARBA00022840"/>
    </source>
</evidence>
<dbReference type="AlphaFoldDB" id="G0WBL6"/>
<keyword evidence="5" id="KW-0347">Helicase</keyword>
<dbReference type="Gene3D" id="1.20.272.40">
    <property type="match status" value="1"/>
</dbReference>
<dbReference type="GO" id="GO:0045025">
    <property type="term" value="C:mitochondrial degradosome"/>
    <property type="evidence" value="ECO:0007669"/>
    <property type="project" value="EnsemblFungi"/>
</dbReference>
<dbReference type="InterPro" id="IPR044774">
    <property type="entry name" value="Suv3_DEXQc"/>
</dbReference>
<proteinExistence type="predicted"/>
<protein>
    <recommendedName>
        <fullName evidence="10">ATP-dependent RNA helicase SUV3, mitochondrial</fullName>
        <ecNumber evidence="2">3.6.4.13</ecNumber>
    </recommendedName>
</protein>
<dbReference type="OrthoDB" id="6692397at2759"/>
<dbReference type="GO" id="GO:0005524">
    <property type="term" value="F:ATP binding"/>
    <property type="evidence" value="ECO:0007669"/>
    <property type="project" value="UniProtKB-KW"/>
</dbReference>
<dbReference type="SMART" id="SM00487">
    <property type="entry name" value="DEXDc"/>
    <property type="match status" value="1"/>
</dbReference>
<dbReference type="Pfam" id="PF12513">
    <property type="entry name" value="SUV3_C"/>
    <property type="match status" value="1"/>
</dbReference>
<dbReference type="InterPro" id="IPR001650">
    <property type="entry name" value="Helicase_C-like"/>
</dbReference>
<dbReference type="EMBL" id="HE580271">
    <property type="protein sequence ID" value="CCD25136.1"/>
    <property type="molecule type" value="Genomic_DNA"/>
</dbReference>
<gene>
    <name evidence="12" type="primary">NDAI0E03190</name>
    <name evidence="12" type="ordered locus">NDAI_0E03190</name>
</gene>
<evidence type="ECO:0000256" key="2">
    <source>
        <dbReference type="ARBA" id="ARBA00012552"/>
    </source>
</evidence>
<dbReference type="Proteomes" id="UP000000689">
    <property type="component" value="Chromosome 5"/>
</dbReference>
<evidence type="ECO:0000256" key="9">
    <source>
        <dbReference type="ARBA" id="ARBA00047984"/>
    </source>
</evidence>
<dbReference type="GO" id="GO:0000965">
    <property type="term" value="P:mitochondrial RNA 3'-end processing"/>
    <property type="evidence" value="ECO:0007669"/>
    <property type="project" value="TreeGrafter"/>
</dbReference>
<dbReference type="Gene3D" id="1.20.58.1080">
    <property type="match status" value="1"/>
</dbReference>
<reference evidence="12 13" key="1">
    <citation type="journal article" date="2011" name="Proc. Natl. Acad. Sci. U.S.A.">
        <title>Evolutionary erosion of yeast sex chromosomes by mating-type switching accidents.</title>
        <authorList>
            <person name="Gordon J.L."/>
            <person name="Armisen D."/>
            <person name="Proux-Wera E."/>
            <person name="Oheigeartaigh S.S."/>
            <person name="Byrne K.P."/>
            <person name="Wolfe K.H."/>
        </authorList>
    </citation>
    <scope>NUCLEOTIDE SEQUENCE [LARGE SCALE GENOMIC DNA]</scope>
    <source>
        <strain evidence="13">ATCC 10597 / BCRC 20456 / CBS 421 / NBRC 0211 / NRRL Y-12639</strain>
    </source>
</reference>
<evidence type="ECO:0000256" key="4">
    <source>
        <dbReference type="ARBA" id="ARBA00022801"/>
    </source>
</evidence>
<dbReference type="OMA" id="FCEMIIF"/>
<dbReference type="Pfam" id="PF00271">
    <property type="entry name" value="Helicase_C"/>
    <property type="match status" value="1"/>
</dbReference>
<dbReference type="eggNOG" id="KOG0953">
    <property type="taxonomic scope" value="Eukaryota"/>
</dbReference>
<dbReference type="EC" id="3.6.4.13" evidence="2"/>
<evidence type="ECO:0000256" key="10">
    <source>
        <dbReference type="ARBA" id="ARBA00071444"/>
    </source>
</evidence>
<dbReference type="PANTHER" id="PTHR12131">
    <property type="entry name" value="ATP-DEPENDENT RNA AND DNA HELICASE"/>
    <property type="match status" value="1"/>
</dbReference>
<dbReference type="GO" id="GO:0000372">
    <property type="term" value="P:Group I intron splicing"/>
    <property type="evidence" value="ECO:0007669"/>
    <property type="project" value="EnsemblFungi"/>
</dbReference>
<dbReference type="Gene3D" id="3.40.50.300">
    <property type="entry name" value="P-loop containing nucleotide triphosphate hydrolases"/>
    <property type="match status" value="2"/>
</dbReference>
<dbReference type="FunFam" id="3.40.50.300:FF:001549">
    <property type="entry name" value="SUV3p ATP-dependent RNA helicase"/>
    <property type="match status" value="1"/>
</dbReference>
<dbReference type="GO" id="GO:0008859">
    <property type="term" value="F:exoribonuclease II activity"/>
    <property type="evidence" value="ECO:0007669"/>
    <property type="project" value="EnsemblFungi"/>
</dbReference>
<evidence type="ECO:0000256" key="5">
    <source>
        <dbReference type="ARBA" id="ARBA00022806"/>
    </source>
</evidence>
<keyword evidence="4" id="KW-0378">Hydrolase</keyword>
<keyword evidence="6" id="KW-0067">ATP-binding</keyword>
<evidence type="ECO:0000259" key="11">
    <source>
        <dbReference type="PROSITE" id="PS51194"/>
    </source>
</evidence>
<organism evidence="12 13">
    <name type="scientific">Naumovozyma dairenensis (strain ATCC 10597 / BCRC 20456 / CBS 421 / NBRC 0211 / NRRL Y-12639)</name>
    <name type="common">Saccharomyces dairenensis</name>
    <dbReference type="NCBI Taxonomy" id="1071378"/>
    <lineage>
        <taxon>Eukaryota</taxon>
        <taxon>Fungi</taxon>
        <taxon>Dikarya</taxon>
        <taxon>Ascomycota</taxon>
        <taxon>Saccharomycotina</taxon>
        <taxon>Saccharomycetes</taxon>
        <taxon>Saccharomycetales</taxon>
        <taxon>Saccharomycetaceae</taxon>
        <taxon>Naumovozyma</taxon>
    </lineage>
</organism>
<comment type="catalytic activity">
    <reaction evidence="9">
        <text>ATP + H2O = ADP + phosphate + H(+)</text>
        <dbReference type="Rhea" id="RHEA:13065"/>
        <dbReference type="ChEBI" id="CHEBI:15377"/>
        <dbReference type="ChEBI" id="CHEBI:15378"/>
        <dbReference type="ChEBI" id="CHEBI:30616"/>
        <dbReference type="ChEBI" id="CHEBI:43474"/>
        <dbReference type="ChEBI" id="CHEBI:456216"/>
        <dbReference type="EC" id="3.6.4.13"/>
    </reaction>
</comment>
<keyword evidence="13" id="KW-1185">Reference proteome</keyword>
<keyword evidence="3" id="KW-0547">Nucleotide-binding</keyword>